<keyword evidence="10" id="KW-1185">Reference proteome</keyword>
<evidence type="ECO:0000256" key="2">
    <source>
        <dbReference type="ARBA" id="ARBA00022448"/>
    </source>
</evidence>
<feature type="transmembrane region" description="Helical" evidence="7">
    <location>
        <begin position="48"/>
        <end position="70"/>
    </location>
</feature>
<dbReference type="PANTHER" id="PTHR30450:SF1">
    <property type="entry name" value="D-METHIONINE TRANSPORT SYSTEM PERMEASE PROTEIN METI-RELATED"/>
    <property type="match status" value="1"/>
</dbReference>
<dbReference type="AlphaFoldDB" id="I2F8K8"/>
<dbReference type="GO" id="GO:0005886">
    <property type="term" value="C:plasma membrane"/>
    <property type="evidence" value="ECO:0007669"/>
    <property type="project" value="UniProtKB-SubCell"/>
</dbReference>
<evidence type="ECO:0000313" key="10">
    <source>
        <dbReference type="Proteomes" id="UP000002881"/>
    </source>
</evidence>
<dbReference type="Pfam" id="PF00528">
    <property type="entry name" value="BPD_transp_1"/>
    <property type="match status" value="1"/>
</dbReference>
<comment type="subcellular location">
    <subcellularLocation>
        <location evidence="1 7">Cell membrane</location>
        <topology evidence="1 7">Multi-pass membrane protein</topology>
    </subcellularLocation>
</comment>
<keyword evidence="6 7" id="KW-0472">Membrane</keyword>
<dbReference type="RefSeq" id="WP_014731959.1">
    <property type="nucleotide sequence ID" value="NC_017934.1"/>
</dbReference>
<dbReference type="CDD" id="cd06261">
    <property type="entry name" value="TM_PBP2"/>
    <property type="match status" value="1"/>
</dbReference>
<dbReference type="Proteomes" id="UP000002881">
    <property type="component" value="Chromosome"/>
</dbReference>
<proteinExistence type="inferred from homology"/>
<comment type="similarity">
    <text evidence="7">Belongs to the binding-protein-dependent transport system permease family.</text>
</comment>
<accession>I2F8K8</accession>
<evidence type="ECO:0000256" key="3">
    <source>
        <dbReference type="ARBA" id="ARBA00022475"/>
    </source>
</evidence>
<dbReference type="GO" id="GO:0048473">
    <property type="term" value="P:D-methionine transmembrane transport"/>
    <property type="evidence" value="ECO:0007669"/>
    <property type="project" value="TreeGrafter"/>
</dbReference>
<evidence type="ECO:0000313" key="9">
    <source>
        <dbReference type="EMBL" id="AFK08261.1"/>
    </source>
</evidence>
<dbReference type="STRING" id="660470.Theba_2662"/>
<keyword evidence="3" id="KW-1003">Cell membrane</keyword>
<reference evidence="9 10" key="1">
    <citation type="journal article" date="2012" name="Genome Biol. Evol.">
        <title>Genome Sequence of the Mesophilic Thermotogales Bacterium Mesotoga prima MesG1.Ag.4.2 Reveals the Largest Thermotogales Genome To Date.</title>
        <authorList>
            <person name="Zhaxybayeva O."/>
            <person name="Swithers K.S."/>
            <person name="Foght J."/>
            <person name="Green A.G."/>
            <person name="Bruce D."/>
            <person name="Detter C."/>
            <person name="Han S."/>
            <person name="Teshima H."/>
            <person name="Han J."/>
            <person name="Woyke T."/>
            <person name="Pitluck S."/>
            <person name="Nolan M."/>
            <person name="Ivanova N."/>
            <person name="Pati A."/>
            <person name="Land M.L."/>
            <person name="Dlutek M."/>
            <person name="Doolittle W.F."/>
            <person name="Noll K.M."/>
            <person name="Nesbo C.L."/>
        </authorList>
    </citation>
    <scope>NUCLEOTIDE SEQUENCE [LARGE SCALE GENOMIC DNA]</scope>
    <source>
        <strain evidence="10">mesG1.Ag.4.2</strain>
    </source>
</reference>
<feature type="transmembrane region" description="Helical" evidence="7">
    <location>
        <begin position="76"/>
        <end position="97"/>
    </location>
</feature>
<name>I2F8K8_9BACT</name>
<evidence type="ECO:0000256" key="4">
    <source>
        <dbReference type="ARBA" id="ARBA00022692"/>
    </source>
</evidence>
<evidence type="ECO:0000259" key="8">
    <source>
        <dbReference type="PROSITE" id="PS50928"/>
    </source>
</evidence>
<dbReference type="InterPro" id="IPR051322">
    <property type="entry name" value="AA_ABC_Transporter_Permease"/>
</dbReference>
<dbReference type="eggNOG" id="COG2011">
    <property type="taxonomic scope" value="Bacteria"/>
</dbReference>
<dbReference type="EMBL" id="CP003532">
    <property type="protein sequence ID" value="AFK08261.1"/>
    <property type="molecule type" value="Genomic_DNA"/>
</dbReference>
<feature type="transmembrane region" description="Helical" evidence="7">
    <location>
        <begin position="182"/>
        <end position="200"/>
    </location>
</feature>
<evidence type="ECO:0000256" key="6">
    <source>
        <dbReference type="ARBA" id="ARBA00023136"/>
    </source>
</evidence>
<feature type="transmembrane region" description="Helical" evidence="7">
    <location>
        <begin position="147"/>
        <end position="170"/>
    </location>
</feature>
<evidence type="ECO:0000256" key="7">
    <source>
        <dbReference type="RuleBase" id="RU363032"/>
    </source>
</evidence>
<dbReference type="PROSITE" id="PS50928">
    <property type="entry name" value="ABC_TM1"/>
    <property type="match status" value="1"/>
</dbReference>
<evidence type="ECO:0000256" key="5">
    <source>
        <dbReference type="ARBA" id="ARBA00022989"/>
    </source>
</evidence>
<dbReference type="KEGG" id="mpg:Theba_2662"/>
<dbReference type="InterPro" id="IPR035906">
    <property type="entry name" value="MetI-like_sf"/>
</dbReference>
<dbReference type="HOGENOM" id="CLU_077375_0_1_0"/>
<keyword evidence="2 7" id="KW-0813">Transport</keyword>
<organism evidence="9 10">
    <name type="scientific">Mesotoga prima MesG1.Ag.4.2</name>
    <dbReference type="NCBI Taxonomy" id="660470"/>
    <lineage>
        <taxon>Bacteria</taxon>
        <taxon>Thermotogati</taxon>
        <taxon>Thermotogota</taxon>
        <taxon>Thermotogae</taxon>
        <taxon>Kosmotogales</taxon>
        <taxon>Kosmotogaceae</taxon>
        <taxon>Mesotoga</taxon>
    </lineage>
</organism>
<protein>
    <submittedName>
        <fullName evidence="9">ABC-type metal ion transport system, permease component</fullName>
    </submittedName>
</protein>
<keyword evidence="4 7" id="KW-0812">Transmembrane</keyword>
<dbReference type="GeneID" id="87108361"/>
<evidence type="ECO:0000256" key="1">
    <source>
        <dbReference type="ARBA" id="ARBA00004651"/>
    </source>
</evidence>
<feature type="transmembrane region" description="Helical" evidence="7">
    <location>
        <begin position="12"/>
        <end position="36"/>
    </location>
</feature>
<keyword evidence="5 7" id="KW-1133">Transmembrane helix</keyword>
<dbReference type="PANTHER" id="PTHR30450">
    <property type="entry name" value="ABC TRANSPORTER PERMEASE"/>
    <property type="match status" value="1"/>
</dbReference>
<dbReference type="InterPro" id="IPR000515">
    <property type="entry name" value="MetI-like"/>
</dbReference>
<feature type="domain" description="ABC transmembrane type-1" evidence="8">
    <location>
        <begin position="9"/>
        <end position="201"/>
    </location>
</feature>
<sequence length="210" mass="22822">MLSQIFNATLETLYMLLLSGFLATFLGIPLGVGLYLCSRSRGLKGLYALLDLLVNIFRSIPFIILVLLLIPVTKRVMGTIIGPNAAIFNLTIAAIPFMARLSENSFNGVPSGIIDSSNSMGLNRWQMVTRVLIPETLPDQIGNVTVLLINLVTYTAIAGAVGAGGLGQLAINYGYYRFQWDVVLYAVIVLVAISQLLQFTGGKLAKRLRK</sequence>
<dbReference type="Gene3D" id="1.10.3720.10">
    <property type="entry name" value="MetI-like"/>
    <property type="match status" value="1"/>
</dbReference>
<dbReference type="SUPFAM" id="SSF161098">
    <property type="entry name" value="MetI-like"/>
    <property type="match status" value="1"/>
</dbReference>
<gene>
    <name evidence="9" type="ORF">Theba_2662</name>
</gene>